<gene>
    <name evidence="2" type="ORF">C0Q70_15934</name>
</gene>
<evidence type="ECO:0000313" key="3">
    <source>
        <dbReference type="Proteomes" id="UP000245119"/>
    </source>
</evidence>
<sequence>MSRPHVKKQKPKPRPRSRPRLFVPSPLPLAQSAVNAQWSPQPMALEELLMDYSLPQILQCRTPILRPPGDRSTMPVSMDTPILLVRQHSARYLLARVVDVEQRGRAFTESGESVVIPEDYEGHFLRLDCRTTKDKSRVRPLEAVVNSDTAAFVNLSNITSYPANCDPRDRSHLIYTMGNVFLVNDPTPPSSSTSEVASERTALSSAAASAVSRGSRPSASGRGPLCCVDERGTSIRIPTNQKAEVVAVKKNVNGSGKLSMRAAEILAVEKFPVVIRFAYGERPLRLATATRLFTLLDSFQETSLIGCAIDGGQMTMLEIPLMSSLQFQVAMNRDELLGQPALDNIFEACHARCPAFARDIKLKYKFAHRVQRGSPRMMKLHEDDLPSATVRTRLDVTESYVYV</sequence>
<evidence type="ECO:0000256" key="1">
    <source>
        <dbReference type="SAM" id="MobiDB-lite"/>
    </source>
</evidence>
<organism evidence="2 3">
    <name type="scientific">Pomacea canaliculata</name>
    <name type="common">Golden apple snail</name>
    <dbReference type="NCBI Taxonomy" id="400727"/>
    <lineage>
        <taxon>Eukaryota</taxon>
        <taxon>Metazoa</taxon>
        <taxon>Spiralia</taxon>
        <taxon>Lophotrochozoa</taxon>
        <taxon>Mollusca</taxon>
        <taxon>Gastropoda</taxon>
        <taxon>Caenogastropoda</taxon>
        <taxon>Architaenioglossa</taxon>
        <taxon>Ampullarioidea</taxon>
        <taxon>Ampullariidae</taxon>
        <taxon>Pomacea</taxon>
    </lineage>
</organism>
<dbReference type="OMA" id="MIELPMT"/>
<feature type="region of interest" description="Disordered" evidence="1">
    <location>
        <begin position="1"/>
        <end position="21"/>
    </location>
</feature>
<name>A0A2T7NNC9_POMCA</name>
<feature type="compositionally biased region" description="Basic residues" evidence="1">
    <location>
        <begin position="1"/>
        <end position="19"/>
    </location>
</feature>
<reference evidence="2 3" key="1">
    <citation type="submission" date="2018-04" db="EMBL/GenBank/DDBJ databases">
        <title>The genome of golden apple snail Pomacea canaliculata provides insight into stress tolerance and invasive adaptation.</title>
        <authorList>
            <person name="Liu C."/>
            <person name="Liu B."/>
            <person name="Ren Y."/>
            <person name="Zhang Y."/>
            <person name="Wang H."/>
            <person name="Li S."/>
            <person name="Jiang F."/>
            <person name="Yin L."/>
            <person name="Zhang G."/>
            <person name="Qian W."/>
            <person name="Fan W."/>
        </authorList>
    </citation>
    <scope>NUCLEOTIDE SEQUENCE [LARGE SCALE GENOMIC DNA]</scope>
    <source>
        <strain evidence="2">SZHN2017</strain>
        <tissue evidence="2">Muscle</tissue>
    </source>
</reference>
<dbReference type="OrthoDB" id="6097759at2759"/>
<protein>
    <submittedName>
        <fullName evidence="2">Uncharacterized protein</fullName>
    </submittedName>
</protein>
<proteinExistence type="predicted"/>
<evidence type="ECO:0000313" key="2">
    <source>
        <dbReference type="EMBL" id="PVD22679.1"/>
    </source>
</evidence>
<comment type="caution">
    <text evidence="2">The sequence shown here is derived from an EMBL/GenBank/DDBJ whole genome shotgun (WGS) entry which is preliminary data.</text>
</comment>
<dbReference type="AlphaFoldDB" id="A0A2T7NNC9"/>
<dbReference type="EMBL" id="PZQS01000010">
    <property type="protein sequence ID" value="PVD22679.1"/>
    <property type="molecule type" value="Genomic_DNA"/>
</dbReference>
<accession>A0A2T7NNC9</accession>
<dbReference type="Proteomes" id="UP000245119">
    <property type="component" value="Linkage Group LG10"/>
</dbReference>
<keyword evidence="3" id="KW-1185">Reference proteome</keyword>